<dbReference type="Proteomes" id="UP001184828">
    <property type="component" value="Unassembled WGS sequence"/>
</dbReference>
<dbReference type="InterPro" id="IPR025109">
    <property type="entry name" value="DUF4031"/>
</dbReference>
<proteinExistence type="predicted"/>
<accession>A0AAE3XZU7</accession>
<reference evidence="2" key="1">
    <citation type="submission" date="2023-07" db="EMBL/GenBank/DDBJ databases">
        <title>Sorghum-associated microbial communities from plants grown in Nebraska, USA.</title>
        <authorList>
            <person name="Schachtman D."/>
        </authorList>
    </citation>
    <scope>NUCLEOTIDE SEQUENCE</scope>
    <source>
        <strain evidence="2">DS2114</strain>
    </source>
</reference>
<feature type="domain" description="DUF4031" evidence="1">
    <location>
        <begin position="2"/>
        <end position="79"/>
    </location>
</feature>
<evidence type="ECO:0000313" key="2">
    <source>
        <dbReference type="EMBL" id="MDR6426711.1"/>
    </source>
</evidence>
<sequence>MVYVDDAEVWKYGRGWFHLTADSLEELHAFAANIGFAARAFHQGARHPHYDITEGQRILALRGGARPVTAREIVRIARQATVHASSNTLRGDELQVALFA</sequence>
<dbReference type="EMBL" id="JAVDQZ010000004">
    <property type="protein sequence ID" value="MDR6426711.1"/>
    <property type="molecule type" value="Genomic_DNA"/>
</dbReference>
<organism evidence="2 3">
    <name type="scientific">Variovorax paradoxus</name>
    <dbReference type="NCBI Taxonomy" id="34073"/>
    <lineage>
        <taxon>Bacteria</taxon>
        <taxon>Pseudomonadati</taxon>
        <taxon>Pseudomonadota</taxon>
        <taxon>Betaproteobacteria</taxon>
        <taxon>Burkholderiales</taxon>
        <taxon>Comamonadaceae</taxon>
        <taxon>Variovorax</taxon>
    </lineage>
</organism>
<evidence type="ECO:0000259" key="1">
    <source>
        <dbReference type="Pfam" id="PF13223"/>
    </source>
</evidence>
<gene>
    <name evidence="2" type="ORF">J2738_002849</name>
</gene>
<comment type="caution">
    <text evidence="2">The sequence shown here is derived from an EMBL/GenBank/DDBJ whole genome shotgun (WGS) entry which is preliminary data.</text>
</comment>
<dbReference type="RefSeq" id="WP_309927606.1">
    <property type="nucleotide sequence ID" value="NZ_JAVDQZ010000004.1"/>
</dbReference>
<evidence type="ECO:0000313" key="3">
    <source>
        <dbReference type="Proteomes" id="UP001184828"/>
    </source>
</evidence>
<dbReference type="Pfam" id="PF13223">
    <property type="entry name" value="DUF4031"/>
    <property type="match status" value="1"/>
</dbReference>
<dbReference type="AlphaFoldDB" id="A0AAE3XZU7"/>
<protein>
    <recommendedName>
        <fullName evidence="1">DUF4031 domain-containing protein</fullName>
    </recommendedName>
</protein>
<name>A0AAE3XZU7_VARPD</name>